<dbReference type="SUPFAM" id="SSF48403">
    <property type="entry name" value="Ankyrin repeat"/>
    <property type="match status" value="1"/>
</dbReference>
<dbReference type="PANTHER" id="PTHR46224">
    <property type="entry name" value="ANKYRIN REPEAT FAMILY PROTEIN"/>
    <property type="match status" value="1"/>
</dbReference>
<comment type="caution">
    <text evidence="2">The sequence shown here is derived from an EMBL/GenBank/DDBJ whole genome shotgun (WGS) entry which is preliminary data.</text>
</comment>
<keyword evidence="1" id="KW-0732">Signal</keyword>
<dbReference type="SMART" id="SM00248">
    <property type="entry name" value="ANK"/>
    <property type="match status" value="4"/>
</dbReference>
<evidence type="ECO:0000313" key="3">
    <source>
        <dbReference type="Proteomes" id="UP001254759"/>
    </source>
</evidence>
<evidence type="ECO:0000256" key="1">
    <source>
        <dbReference type="SAM" id="SignalP"/>
    </source>
</evidence>
<evidence type="ECO:0000313" key="2">
    <source>
        <dbReference type="EMBL" id="MDR6840272.1"/>
    </source>
</evidence>
<dbReference type="InterPro" id="IPR051616">
    <property type="entry name" value="Cul2-RING_E3_ligase_SR"/>
</dbReference>
<dbReference type="PANTHER" id="PTHR46224:SF61">
    <property type="entry name" value="ANKYRIN-LIKE PROTEIN"/>
    <property type="match status" value="1"/>
</dbReference>
<dbReference type="InterPro" id="IPR002110">
    <property type="entry name" value="Ankyrin_rpt"/>
</dbReference>
<protein>
    <recommendedName>
        <fullName evidence="4">Ankyrin repeat domain-containing protein</fullName>
    </recommendedName>
</protein>
<name>A0ABU1RNB2_9GAMM</name>
<dbReference type="InterPro" id="IPR036770">
    <property type="entry name" value="Ankyrin_rpt-contain_sf"/>
</dbReference>
<keyword evidence="3" id="KW-1185">Reference proteome</keyword>
<dbReference type="EMBL" id="JAVDTT010000001">
    <property type="protein sequence ID" value="MDR6840272.1"/>
    <property type="molecule type" value="Genomic_DNA"/>
</dbReference>
<proteinExistence type="predicted"/>
<feature type="chain" id="PRO_5045488726" description="Ankyrin repeat domain-containing protein" evidence="1">
    <location>
        <begin position="22"/>
        <end position="288"/>
    </location>
</feature>
<dbReference type="RefSeq" id="WP_310090100.1">
    <property type="nucleotide sequence ID" value="NZ_JAVDTT010000001.1"/>
</dbReference>
<feature type="signal peptide" evidence="1">
    <location>
        <begin position="1"/>
        <end position="21"/>
    </location>
</feature>
<evidence type="ECO:0008006" key="4">
    <source>
        <dbReference type="Google" id="ProtNLM"/>
    </source>
</evidence>
<gene>
    <name evidence="2" type="ORF">J2W94_000536</name>
</gene>
<accession>A0ABU1RNB2</accession>
<dbReference type="Gene3D" id="1.25.40.20">
    <property type="entry name" value="Ankyrin repeat-containing domain"/>
    <property type="match status" value="1"/>
</dbReference>
<dbReference type="Proteomes" id="UP001254759">
    <property type="component" value="Unassembled WGS sequence"/>
</dbReference>
<organism evidence="2 3">
    <name type="scientific">Pseudoxanthomonas sacheonensis</name>
    <dbReference type="NCBI Taxonomy" id="443615"/>
    <lineage>
        <taxon>Bacteria</taxon>
        <taxon>Pseudomonadati</taxon>
        <taxon>Pseudomonadota</taxon>
        <taxon>Gammaproteobacteria</taxon>
        <taxon>Lysobacterales</taxon>
        <taxon>Lysobacteraceae</taxon>
        <taxon>Pseudoxanthomonas</taxon>
    </lineage>
</organism>
<sequence>MSAFGNLVVALVFSTCLTACHAQPASEPAAAGFRASNYFQGKALELAEAIDRNDATDIQRLIKQEGVNPDVIFDETAMPMVAWPVFNKNLSGLKLLLDNGANPNARRVDSQRPHGQQRNNALVFAAGEADTRYLAMLLDYGGDPNTHNSNGEPLTYVATLRDQWPNVKLLIERGANINEGLYDPASYNTVVNWYSSFGNFEQVYWLLQRGADPTRTTETQKGSANNTRMPVVDDIYWLPVKPQMIEWQRKCQHWLREHNIERQPMPTYMKEDRIKLGLPSEEKDIPLL</sequence>
<reference evidence="2 3" key="1">
    <citation type="submission" date="2023-07" db="EMBL/GenBank/DDBJ databases">
        <title>Sorghum-associated microbial communities from plants grown in Nebraska, USA.</title>
        <authorList>
            <person name="Schachtman D."/>
        </authorList>
    </citation>
    <scope>NUCLEOTIDE SEQUENCE [LARGE SCALE GENOMIC DNA]</scope>
    <source>
        <strain evidence="2 3">BE107</strain>
    </source>
</reference>